<gene>
    <name evidence="1" type="ORF">HZU40_11805</name>
</gene>
<evidence type="ECO:0000313" key="1">
    <source>
        <dbReference type="EMBL" id="QNJ94867.1"/>
    </source>
</evidence>
<evidence type="ECO:0000313" key="2">
    <source>
        <dbReference type="Proteomes" id="UP000515498"/>
    </source>
</evidence>
<dbReference type="AlphaFoldDB" id="A0A7G8PKK1"/>
<dbReference type="Proteomes" id="UP000515498">
    <property type="component" value="Chromosome"/>
</dbReference>
<organism evidence="1 2">
    <name type="scientific">Mycolicibacterium fluoranthenivorans</name>
    <dbReference type="NCBI Taxonomy" id="258505"/>
    <lineage>
        <taxon>Bacteria</taxon>
        <taxon>Bacillati</taxon>
        <taxon>Actinomycetota</taxon>
        <taxon>Actinomycetes</taxon>
        <taxon>Mycobacteriales</taxon>
        <taxon>Mycobacteriaceae</taxon>
        <taxon>Mycolicibacterium</taxon>
    </lineage>
</organism>
<sequence length="194" mass="20925">MSANRELDDLLHDRFNITTTDFVAALKRLPALRPWATSLTEDEARLLDDADFAEDHDAHVAAATEVAGQMASLTVTAFTAKEVAVGLGVTAARVRQKRLAGELWAISDGPRWIFPVMQFETNAHGVPTRQVRGLDQVFKALPAGLHPVAIAGFLSTPQADLLRSRALTPVEWLRAGGDIDAAVAAAANVDWYTA</sequence>
<protein>
    <submittedName>
        <fullName evidence="1">Uncharacterized protein</fullName>
    </submittedName>
</protein>
<proteinExistence type="predicted"/>
<reference evidence="1 2" key="1">
    <citation type="submission" date="2020-07" db="EMBL/GenBank/DDBJ databases">
        <title>Draft genome sequence of four isobutane-metabolizing strains capable of cometabolically degrading diverse ether contaminants.</title>
        <authorList>
            <person name="Chen W."/>
            <person name="Faulkner N."/>
            <person name="Smith C."/>
            <person name="Hyman M."/>
        </authorList>
    </citation>
    <scope>NUCLEOTIDE SEQUENCE [LARGE SCALE GENOMIC DNA]</scope>
    <source>
        <strain evidence="1 2">2A</strain>
    </source>
</reference>
<accession>A0A7G8PKK1</accession>
<name>A0A7G8PKK1_9MYCO</name>
<dbReference type="KEGG" id="mflu:HZU40_11805"/>
<dbReference type="EMBL" id="CP059894">
    <property type="protein sequence ID" value="QNJ94867.1"/>
    <property type="molecule type" value="Genomic_DNA"/>
</dbReference>